<keyword evidence="8" id="KW-1185">Reference proteome</keyword>
<feature type="transmembrane region" description="Helical" evidence="6">
    <location>
        <begin position="281"/>
        <end position="304"/>
    </location>
</feature>
<proteinExistence type="predicted"/>
<dbReference type="RefSeq" id="WP_012351140.1">
    <property type="nucleotide sequence ID" value="NC_010525.1"/>
</dbReference>
<feature type="transmembrane region" description="Helical" evidence="6">
    <location>
        <begin position="59"/>
        <end position="81"/>
    </location>
</feature>
<keyword evidence="5 6" id="KW-0472">Membrane</keyword>
<dbReference type="Pfam" id="PF02653">
    <property type="entry name" value="BPD_transp_2"/>
    <property type="match status" value="1"/>
</dbReference>
<evidence type="ECO:0000256" key="4">
    <source>
        <dbReference type="ARBA" id="ARBA00022989"/>
    </source>
</evidence>
<dbReference type="InterPro" id="IPR043428">
    <property type="entry name" value="LivM-like"/>
</dbReference>
<dbReference type="KEGG" id="tne:Tneu_1803"/>
<keyword evidence="3 6" id="KW-0812">Transmembrane</keyword>
<dbReference type="STRING" id="444157.Tneu_1803"/>
<dbReference type="CDD" id="cd06581">
    <property type="entry name" value="TM_PBP1_LivM_like"/>
    <property type="match status" value="1"/>
</dbReference>
<evidence type="ECO:0000256" key="5">
    <source>
        <dbReference type="ARBA" id="ARBA00023136"/>
    </source>
</evidence>
<evidence type="ECO:0000313" key="7">
    <source>
        <dbReference type="EMBL" id="ACB40721.1"/>
    </source>
</evidence>
<feature type="transmembrane region" description="Helical" evidence="6">
    <location>
        <begin position="324"/>
        <end position="341"/>
    </location>
</feature>
<feature type="transmembrane region" description="Helical" evidence="6">
    <location>
        <begin position="110"/>
        <end position="131"/>
    </location>
</feature>
<dbReference type="Proteomes" id="UP000001694">
    <property type="component" value="Chromosome"/>
</dbReference>
<feature type="transmembrane region" description="Helical" evidence="6">
    <location>
        <begin position="241"/>
        <end position="261"/>
    </location>
</feature>
<keyword evidence="4 6" id="KW-1133">Transmembrane helix</keyword>
<evidence type="ECO:0000256" key="2">
    <source>
        <dbReference type="ARBA" id="ARBA00022475"/>
    </source>
</evidence>
<evidence type="ECO:0000256" key="1">
    <source>
        <dbReference type="ARBA" id="ARBA00004651"/>
    </source>
</evidence>
<name>B1YB21_PYRNV</name>
<accession>B1YB21</accession>
<sequence length="369" mass="38897">MRPLALVGLYVYGLSVAAVALSGLDVVSYILGTIVDVAIFAIIALSINLEAGVGGIPNFGKVLTVTAGAFIVGGVVSRLAMSIYGVSGDFVYDNPTIVSNLAKAMDPQGALLLLALSLLFSLAAGAAIGVAMSLPAVRLREDYLAITLLAFGDVLFYVGRYYEPFVGGTFGVSIPPILEKVFGGGFSRYLGAAVLAGAVALAVYLVLDRLVNSPYGRALRVHREDPELVEVFGRRATALRLWAMAVGGAVSATAGALYALYAGAVHASSFTRITFTFYPWLIMILGGMGNNLGVVNGVFIFVTLRRLIDMYKYELSSILGFDPVWLAYMLFGALALAIIAAKPEGLIPEEQTPLAKRRKIQRSGAAAGI</sequence>
<dbReference type="GeneID" id="6164567"/>
<feature type="transmembrane region" description="Helical" evidence="6">
    <location>
        <begin position="143"/>
        <end position="162"/>
    </location>
</feature>
<evidence type="ECO:0000256" key="3">
    <source>
        <dbReference type="ARBA" id="ARBA00022692"/>
    </source>
</evidence>
<dbReference type="HOGENOM" id="CLU_031365_1_0_2"/>
<keyword evidence="2" id="KW-1003">Cell membrane</keyword>
<organism evidence="7 8">
    <name type="scientific">Pyrobaculum neutrophilum (strain DSM 2338 / JCM 9278 / NBRC 100436 / V24Sta)</name>
    <name type="common">Thermoproteus neutrophilus</name>
    <dbReference type="NCBI Taxonomy" id="444157"/>
    <lineage>
        <taxon>Archaea</taxon>
        <taxon>Thermoproteota</taxon>
        <taxon>Thermoprotei</taxon>
        <taxon>Thermoproteales</taxon>
        <taxon>Thermoproteaceae</taxon>
        <taxon>Pyrobaculum</taxon>
    </lineage>
</organism>
<reference evidence="7" key="1">
    <citation type="submission" date="2008-03" db="EMBL/GenBank/DDBJ databases">
        <title>Complete sequence of Thermoproteus neutrophilus V24Sta.</title>
        <authorList>
            <consortium name="US DOE Joint Genome Institute"/>
            <person name="Copeland A."/>
            <person name="Lucas S."/>
            <person name="Lapidus A."/>
            <person name="Glavina del Rio T."/>
            <person name="Dalin E."/>
            <person name="Tice H."/>
            <person name="Bruce D."/>
            <person name="Goodwin L."/>
            <person name="Pitluck S."/>
            <person name="Sims D."/>
            <person name="Brettin T."/>
            <person name="Detter J.C."/>
            <person name="Han C."/>
            <person name="Kuske C.R."/>
            <person name="Schmutz J."/>
            <person name="Larimer F."/>
            <person name="Land M."/>
            <person name="Hauser L."/>
            <person name="Kyrpides N."/>
            <person name="Mikhailova N."/>
            <person name="Biddle J.F."/>
            <person name="Zhang Z."/>
            <person name="Fitz-Gibbon S.T."/>
            <person name="Lowe T.M."/>
            <person name="Saltikov C."/>
            <person name="House C.H."/>
            <person name="Richardson P."/>
        </authorList>
    </citation>
    <scope>NUCLEOTIDE SEQUENCE [LARGE SCALE GENOMIC DNA]</scope>
    <source>
        <strain evidence="7">V24Sta</strain>
    </source>
</reference>
<feature type="transmembrane region" description="Helical" evidence="6">
    <location>
        <begin position="189"/>
        <end position="207"/>
    </location>
</feature>
<feature type="transmembrane region" description="Helical" evidence="6">
    <location>
        <begin position="27"/>
        <end position="47"/>
    </location>
</feature>
<protein>
    <submittedName>
        <fullName evidence="7">Inner-membrane translocator</fullName>
    </submittedName>
</protein>
<dbReference type="PANTHER" id="PTHR30482:SF1">
    <property type="entry name" value="BRANCHED-CHAIN AMINO ACID TRANSPORT PERMEASE PROTEIN LIVM-RELATED"/>
    <property type="match status" value="1"/>
</dbReference>
<gene>
    <name evidence="7" type="ordered locus">Tneu_1803</name>
</gene>
<evidence type="ECO:0000256" key="6">
    <source>
        <dbReference type="SAM" id="Phobius"/>
    </source>
</evidence>
<dbReference type="GO" id="GO:0015658">
    <property type="term" value="F:branched-chain amino acid transmembrane transporter activity"/>
    <property type="evidence" value="ECO:0007669"/>
    <property type="project" value="InterPro"/>
</dbReference>
<evidence type="ECO:0000313" key="8">
    <source>
        <dbReference type="Proteomes" id="UP000001694"/>
    </source>
</evidence>
<dbReference type="EMBL" id="CP001014">
    <property type="protein sequence ID" value="ACB40721.1"/>
    <property type="molecule type" value="Genomic_DNA"/>
</dbReference>
<dbReference type="OrthoDB" id="15394at2157"/>
<dbReference type="GO" id="GO:0005886">
    <property type="term" value="C:plasma membrane"/>
    <property type="evidence" value="ECO:0007669"/>
    <property type="project" value="UniProtKB-SubCell"/>
</dbReference>
<dbReference type="PANTHER" id="PTHR30482">
    <property type="entry name" value="HIGH-AFFINITY BRANCHED-CHAIN AMINO ACID TRANSPORT SYSTEM PERMEASE"/>
    <property type="match status" value="1"/>
</dbReference>
<dbReference type="AlphaFoldDB" id="B1YB21"/>
<comment type="subcellular location">
    <subcellularLocation>
        <location evidence="1">Cell membrane</location>
        <topology evidence="1">Multi-pass membrane protein</topology>
    </subcellularLocation>
</comment>
<dbReference type="InterPro" id="IPR001851">
    <property type="entry name" value="ABC_transp_permease"/>
</dbReference>
<dbReference type="eggNOG" id="arCOG01273">
    <property type="taxonomic scope" value="Archaea"/>
</dbReference>